<feature type="compositionally biased region" description="Basic and acidic residues" evidence="3">
    <location>
        <begin position="202"/>
        <end position="212"/>
    </location>
</feature>
<feature type="compositionally biased region" description="Basic and acidic residues" evidence="3">
    <location>
        <begin position="182"/>
        <end position="195"/>
    </location>
</feature>
<evidence type="ECO:0000256" key="1">
    <source>
        <dbReference type="ARBA" id="ARBA00023002"/>
    </source>
</evidence>
<feature type="region of interest" description="Disordered" evidence="3">
    <location>
        <begin position="327"/>
        <end position="464"/>
    </location>
</feature>
<dbReference type="InterPro" id="IPR002563">
    <property type="entry name" value="Flavin_Rdtase-like_dom"/>
</dbReference>
<organism evidence="5 6">
    <name type="scientific">Mollisia scopiformis</name>
    <name type="common">Conifer needle endophyte fungus</name>
    <name type="synonym">Phialocephala scopiformis</name>
    <dbReference type="NCBI Taxonomy" id="149040"/>
    <lineage>
        <taxon>Eukaryota</taxon>
        <taxon>Fungi</taxon>
        <taxon>Dikarya</taxon>
        <taxon>Ascomycota</taxon>
        <taxon>Pezizomycotina</taxon>
        <taxon>Leotiomycetes</taxon>
        <taxon>Helotiales</taxon>
        <taxon>Mollisiaceae</taxon>
        <taxon>Mollisia</taxon>
    </lineage>
</organism>
<dbReference type="Proteomes" id="UP000070700">
    <property type="component" value="Unassembled WGS sequence"/>
</dbReference>
<feature type="compositionally biased region" description="Polar residues" evidence="3">
    <location>
        <begin position="337"/>
        <end position="347"/>
    </location>
</feature>
<evidence type="ECO:0000256" key="3">
    <source>
        <dbReference type="SAM" id="MobiDB-lite"/>
    </source>
</evidence>
<feature type="region of interest" description="Disordered" evidence="3">
    <location>
        <begin position="1163"/>
        <end position="1185"/>
    </location>
</feature>
<sequence>MQWAAATRFYGLFYRWSRAECLMTRRNLVRNLHSTKRSLSAKVAKDGSSEIRDIGEEEKNRVVSGQGALKTDKGARKWRRPQKMLTGHALLRKVKQEKMKSARLKKEVDNYQEQFMKEKREAGEDESKLDMIDIIAEFKRKEGVSRGELQQKMREKTKAKKLRRFKHEKKKAKRLPLHLQKRNRDKELLQNKEKQTPSLLEEESHQVMDHKLSTKSSLGDETTSSSILKTIDPPTEDGLQAEVYKSSHTSIPSPLAASLPPNVDQPEPQDQVSPEASMLASRADRDIQSHDPTAAFSTEGQPEVVPDDSAPRLPDEEIAAIDLQQQQFSEPSAAMPESQNLNGFRSEQQVHEDGMSTEEPGTHPTVPVSERDIVTTHPDPRLIDVSGEMAPRDVKHPATTIPEQLPLLSEQREPLRAKGNIALEKSRSGDLPDKARQDESQLEKSAPEQTKDPTDKKSGSSKISTHLRSVMRALPASVVVITTALTTSASDTQRSRGRAISPALAANARGMTVSSFTTVSLDPHPIIQFNIKVPSRTLGALMETRHFFVHILEATMLGAKIAAAFTKGNSPDGNPFVNPVSEEYKVRPTPVDVWKRVTETDDTYIRPSGWQKRLEEDFAWVPDPDNSSFKRPATFSNADVWQRKPISFDSPKSKTSKGHRIILPRIASDGVLRTLRCKVLDKGARGGGRGDGFIRVGDHVIVIAQVHTIVSHRPPEEVSKSNKKALAYAHGNFTATNHTIDPNTTVAGSSPRRTKDRELLELLQSNKAPPEHLLNATTEHGTEAVQDEKETKSKSKIKDHLDESQLLPDQTSNVPIETLPDEEDLVDGGVPLRKIRMKGLSLREINELAERYSDRAHILRTRLGLSPASAEEEASIQEPPTFNPTDDVGEAGDEGPEHPAFSPGVGVDGAWTGHWGRKPDNPKTPKPPGPRIIKHVSNRGASLEDIRQEQQISSEVQVPRRIAQAAIEALPDADAETRKSYALFRAAEELTARREEIEIMRTASKSRAPPGSLRSGAKPSSKSRSDEWSRKQKQGSVDQPVNIKKYEIDSRGLDPELRPKMDAVWEKVQRFKTMRTGLRVADDEQYGLFWRPKHIVKEENKEKARMELEMQKCGSLEESRVEWRVFEGKPPAEELILEPEERYHNSGSRSIFTKLGDVERDDAVDTGSYERGRTNTGKQTKQKEKTIVYQEADPFADEFL</sequence>
<evidence type="ECO:0000256" key="2">
    <source>
        <dbReference type="SAM" id="Coils"/>
    </source>
</evidence>
<dbReference type="Pfam" id="PF01613">
    <property type="entry name" value="Flavin_Reduct"/>
    <property type="match status" value="1"/>
</dbReference>
<dbReference type="InParanoid" id="A0A194XMI1"/>
<feature type="compositionally biased region" description="Basic and acidic residues" evidence="3">
    <location>
        <begin position="1163"/>
        <end position="1173"/>
    </location>
</feature>
<dbReference type="SUPFAM" id="SSF50475">
    <property type="entry name" value="FMN-binding split barrel"/>
    <property type="match status" value="1"/>
</dbReference>
<keyword evidence="2" id="KW-0175">Coiled coil</keyword>
<dbReference type="RefSeq" id="XP_018075723.1">
    <property type="nucleotide sequence ID" value="XM_018218218.1"/>
</dbReference>
<dbReference type="InterPro" id="IPR012349">
    <property type="entry name" value="Split_barrel_FMN-bd"/>
</dbReference>
<feature type="region of interest" description="Disordered" evidence="3">
    <location>
        <begin position="144"/>
        <end position="311"/>
    </location>
</feature>
<dbReference type="GO" id="GO:0042602">
    <property type="term" value="F:riboflavin reductase (NADPH) activity"/>
    <property type="evidence" value="ECO:0007669"/>
    <property type="project" value="TreeGrafter"/>
</dbReference>
<dbReference type="PANTHER" id="PTHR30466:SF1">
    <property type="entry name" value="FMN REDUCTASE (NADH) RUTF"/>
    <property type="match status" value="1"/>
</dbReference>
<keyword evidence="1" id="KW-0560">Oxidoreductase</keyword>
<feature type="region of interest" description="Disordered" evidence="3">
    <location>
        <begin position="866"/>
        <end position="934"/>
    </location>
</feature>
<dbReference type="InterPro" id="IPR050268">
    <property type="entry name" value="NADH-dep_flavin_reductase"/>
</dbReference>
<evidence type="ECO:0000313" key="6">
    <source>
        <dbReference type="Proteomes" id="UP000070700"/>
    </source>
</evidence>
<feature type="compositionally biased region" description="Low complexity" evidence="3">
    <location>
        <begin position="252"/>
        <end position="261"/>
    </location>
</feature>
<dbReference type="STRING" id="149040.A0A194XMI1"/>
<reference evidence="5 6" key="1">
    <citation type="submission" date="2015-10" db="EMBL/GenBank/DDBJ databases">
        <title>Full genome of DAOMC 229536 Phialocephala scopiformis, a fungal endophyte of spruce producing the potent anti-insectan compound rugulosin.</title>
        <authorList>
            <consortium name="DOE Joint Genome Institute"/>
            <person name="Walker A.K."/>
            <person name="Frasz S.L."/>
            <person name="Seifert K.A."/>
            <person name="Miller J.D."/>
            <person name="Mondo S.J."/>
            <person name="Labutti K."/>
            <person name="Lipzen A."/>
            <person name="Dockter R."/>
            <person name="Kennedy M."/>
            <person name="Grigoriev I.V."/>
            <person name="Spatafora J.W."/>
        </authorList>
    </citation>
    <scope>NUCLEOTIDE SEQUENCE [LARGE SCALE GENOMIC DNA]</scope>
    <source>
        <strain evidence="5 6">CBS 120377</strain>
    </source>
</reference>
<feature type="domain" description="Flavin reductase like" evidence="4">
    <location>
        <begin position="471"/>
        <end position="735"/>
    </location>
</feature>
<gene>
    <name evidence="5" type="ORF">LY89DRAFT_715568</name>
</gene>
<evidence type="ECO:0000259" key="4">
    <source>
        <dbReference type="SMART" id="SM00903"/>
    </source>
</evidence>
<dbReference type="GO" id="GO:0010181">
    <property type="term" value="F:FMN binding"/>
    <property type="evidence" value="ECO:0007669"/>
    <property type="project" value="InterPro"/>
</dbReference>
<feature type="region of interest" description="Disordered" evidence="3">
    <location>
        <begin position="777"/>
        <end position="804"/>
    </location>
</feature>
<proteinExistence type="predicted"/>
<accession>A0A194XMI1</accession>
<name>A0A194XMI1_MOLSC</name>
<feature type="coiled-coil region" evidence="2">
    <location>
        <begin position="94"/>
        <end position="121"/>
    </location>
</feature>
<protein>
    <recommendedName>
        <fullName evidence="4">Flavin reductase like domain-containing protein</fullName>
    </recommendedName>
</protein>
<evidence type="ECO:0000313" key="5">
    <source>
        <dbReference type="EMBL" id="KUJ21368.1"/>
    </source>
</evidence>
<dbReference type="KEGG" id="psco:LY89DRAFT_715568"/>
<feature type="compositionally biased region" description="Basic and acidic residues" evidence="3">
    <location>
        <begin position="369"/>
        <end position="382"/>
    </location>
</feature>
<dbReference type="Gene3D" id="2.30.110.10">
    <property type="entry name" value="Electron Transport, Fmn-binding Protein, Chain A"/>
    <property type="match status" value="1"/>
</dbReference>
<dbReference type="PANTHER" id="PTHR30466">
    <property type="entry name" value="FLAVIN REDUCTASE"/>
    <property type="match status" value="1"/>
</dbReference>
<keyword evidence="6" id="KW-1185">Reference proteome</keyword>
<feature type="compositionally biased region" description="Polar residues" evidence="3">
    <location>
        <begin position="214"/>
        <end position="228"/>
    </location>
</feature>
<feature type="compositionally biased region" description="Basic and acidic residues" evidence="3">
    <location>
        <begin position="780"/>
        <end position="803"/>
    </location>
</feature>
<feature type="compositionally biased region" description="Basic and acidic residues" evidence="3">
    <location>
        <begin position="144"/>
        <end position="156"/>
    </location>
</feature>
<feature type="compositionally biased region" description="Basic and acidic residues" evidence="3">
    <location>
        <begin position="424"/>
        <end position="458"/>
    </location>
</feature>
<dbReference type="EMBL" id="KQ947408">
    <property type="protein sequence ID" value="KUJ21368.1"/>
    <property type="molecule type" value="Genomic_DNA"/>
</dbReference>
<dbReference type="SMART" id="SM00903">
    <property type="entry name" value="Flavin_Reduct"/>
    <property type="match status" value="1"/>
</dbReference>
<feature type="compositionally biased region" description="Basic residues" evidence="3">
    <location>
        <begin position="157"/>
        <end position="181"/>
    </location>
</feature>
<dbReference type="OrthoDB" id="2015405at2759"/>
<dbReference type="GeneID" id="28827944"/>
<feature type="region of interest" description="Disordered" evidence="3">
    <location>
        <begin position="1001"/>
        <end position="1044"/>
    </location>
</feature>
<dbReference type="AlphaFoldDB" id="A0A194XMI1"/>